<evidence type="ECO:0000313" key="1">
    <source>
        <dbReference type="EMBL" id="OGM20248.1"/>
    </source>
</evidence>
<reference evidence="1 2" key="1">
    <citation type="journal article" date="2016" name="Nat. Commun.">
        <title>Thousands of microbial genomes shed light on interconnected biogeochemical processes in an aquifer system.</title>
        <authorList>
            <person name="Anantharaman K."/>
            <person name="Brown C.T."/>
            <person name="Hug L.A."/>
            <person name="Sharon I."/>
            <person name="Castelle C.J."/>
            <person name="Probst A.J."/>
            <person name="Thomas B.C."/>
            <person name="Singh A."/>
            <person name="Wilkins M.J."/>
            <person name="Karaoz U."/>
            <person name="Brodie E.L."/>
            <person name="Williams K.H."/>
            <person name="Hubbard S.S."/>
            <person name="Banfield J.F."/>
        </authorList>
    </citation>
    <scope>NUCLEOTIDE SEQUENCE [LARGE SCALE GENOMIC DNA]</scope>
</reference>
<sequence length="163" mass="18006">MIQGDRDRGHGFSMKTSQLAGIISCMEMAALYGTYERQLQMPQVEELKKDLDLDETTRVDKLMETYRSAEGHAGLQFVATPFMLHNLPDDLVGECQQTLYILSLGASVHKSPRATEFVQGFYVGQCKKIADELEIGPSALTLGHLGEAILSGKFDLAPELPNE</sequence>
<protein>
    <submittedName>
        <fullName evidence="1">Uncharacterized protein</fullName>
    </submittedName>
</protein>
<proteinExistence type="predicted"/>
<accession>A0A1F7Y0R5</accession>
<comment type="caution">
    <text evidence="1">The sequence shown here is derived from an EMBL/GenBank/DDBJ whole genome shotgun (WGS) entry which is preliminary data.</text>
</comment>
<dbReference type="AlphaFoldDB" id="A0A1F7Y0R5"/>
<evidence type="ECO:0000313" key="2">
    <source>
        <dbReference type="Proteomes" id="UP000178419"/>
    </source>
</evidence>
<dbReference type="EMBL" id="MGGE01000047">
    <property type="protein sequence ID" value="OGM20248.1"/>
    <property type="molecule type" value="Genomic_DNA"/>
</dbReference>
<organism evidence="1 2">
    <name type="scientific">Candidatus Woesebacteria bacterium RIFCSPHIGHO2_01_FULL_38_9</name>
    <dbReference type="NCBI Taxonomy" id="1802492"/>
    <lineage>
        <taxon>Bacteria</taxon>
        <taxon>Candidatus Woeseibacteriota</taxon>
    </lineage>
</organism>
<gene>
    <name evidence="1" type="ORF">A2714_02970</name>
</gene>
<dbReference type="Proteomes" id="UP000178419">
    <property type="component" value="Unassembled WGS sequence"/>
</dbReference>
<name>A0A1F7Y0R5_9BACT</name>